<proteinExistence type="inferred from homology"/>
<feature type="transmembrane region" description="Helical" evidence="9">
    <location>
        <begin position="304"/>
        <end position="321"/>
    </location>
</feature>
<evidence type="ECO:0000256" key="3">
    <source>
        <dbReference type="ARBA" id="ARBA00007520"/>
    </source>
</evidence>
<dbReference type="Gene3D" id="1.20.1250.20">
    <property type="entry name" value="MFS general substrate transporter like domains"/>
    <property type="match status" value="1"/>
</dbReference>
<evidence type="ECO:0000256" key="2">
    <source>
        <dbReference type="ARBA" id="ARBA00004429"/>
    </source>
</evidence>
<dbReference type="InterPro" id="IPR005829">
    <property type="entry name" value="Sugar_transporter_CS"/>
</dbReference>
<dbReference type="PANTHER" id="PTHR23507:SF1">
    <property type="entry name" value="FI18259P1-RELATED"/>
    <property type="match status" value="1"/>
</dbReference>
<feature type="domain" description="Major facilitator superfamily (MFS) profile" evidence="10">
    <location>
        <begin position="31"/>
        <end position="433"/>
    </location>
</feature>
<keyword evidence="4" id="KW-1003">Cell membrane</keyword>
<dbReference type="PANTHER" id="PTHR23507">
    <property type="entry name" value="ZGC:174356"/>
    <property type="match status" value="1"/>
</dbReference>
<feature type="non-terminal residue" evidence="11">
    <location>
        <position position="433"/>
    </location>
</feature>
<dbReference type="AlphaFoldDB" id="A0A741U3G1"/>
<evidence type="ECO:0000256" key="9">
    <source>
        <dbReference type="SAM" id="Phobius"/>
    </source>
</evidence>
<comment type="caution">
    <text evidence="11">The sequence shown here is derived from an EMBL/GenBank/DDBJ whole genome shotgun (WGS) entry which is preliminary data.</text>
</comment>
<dbReference type="NCBIfam" id="NF012193">
    <property type="entry name" value="tet_MFS_A"/>
    <property type="match status" value="1"/>
</dbReference>
<name>A0A741U3G1_SALTM</name>
<dbReference type="GO" id="GO:0022857">
    <property type="term" value="F:transmembrane transporter activity"/>
    <property type="evidence" value="ECO:0007669"/>
    <property type="project" value="InterPro"/>
</dbReference>
<feature type="transmembrane region" description="Helical" evidence="9">
    <location>
        <begin position="32"/>
        <end position="56"/>
    </location>
</feature>
<dbReference type="InterPro" id="IPR020846">
    <property type="entry name" value="MFS_dom"/>
</dbReference>
<feature type="transmembrane region" description="Helical" evidence="9">
    <location>
        <begin position="68"/>
        <end position="88"/>
    </location>
</feature>
<gene>
    <name evidence="11" type="primary">tet(A)</name>
    <name evidence="11" type="ORF">G9C24_005076</name>
</gene>
<keyword evidence="5" id="KW-0997">Cell inner membrane</keyword>
<protein>
    <submittedName>
        <fullName evidence="11">Tetracycline efflux MFS transporter Tet(A)</fullName>
    </submittedName>
</protein>
<feature type="transmembrane region" description="Helical" evidence="9">
    <location>
        <begin position="100"/>
        <end position="123"/>
    </location>
</feature>
<evidence type="ECO:0000256" key="8">
    <source>
        <dbReference type="ARBA" id="ARBA00023136"/>
    </source>
</evidence>
<keyword evidence="6 9" id="KW-0812">Transmembrane</keyword>
<evidence type="ECO:0000256" key="4">
    <source>
        <dbReference type="ARBA" id="ARBA00022475"/>
    </source>
</evidence>
<feature type="transmembrane region" description="Helical" evidence="9">
    <location>
        <begin position="327"/>
        <end position="345"/>
    </location>
</feature>
<comment type="subcellular location">
    <subcellularLocation>
        <location evidence="2">Cell inner membrane</location>
        <topology evidence="2">Multi-pass membrane protein</topology>
    </subcellularLocation>
</comment>
<evidence type="ECO:0000256" key="7">
    <source>
        <dbReference type="ARBA" id="ARBA00022989"/>
    </source>
</evidence>
<dbReference type="PROSITE" id="PS00216">
    <property type="entry name" value="SUGAR_TRANSPORT_1"/>
    <property type="match status" value="1"/>
</dbReference>
<organism evidence="11">
    <name type="scientific">Salmonella typhimurium</name>
    <dbReference type="NCBI Taxonomy" id="90371"/>
    <lineage>
        <taxon>Bacteria</taxon>
        <taxon>Pseudomonadati</taxon>
        <taxon>Pseudomonadota</taxon>
        <taxon>Gammaproteobacteria</taxon>
        <taxon>Enterobacterales</taxon>
        <taxon>Enterobacteriaceae</taxon>
        <taxon>Salmonella</taxon>
    </lineage>
</organism>
<feature type="transmembrane region" description="Helical" evidence="9">
    <location>
        <begin position="129"/>
        <end position="146"/>
    </location>
</feature>
<feature type="transmembrane region" description="Helical" evidence="9">
    <location>
        <begin position="270"/>
        <end position="292"/>
    </location>
</feature>
<feature type="transmembrane region" description="Helical" evidence="9">
    <location>
        <begin position="158"/>
        <end position="182"/>
    </location>
</feature>
<dbReference type="CDD" id="cd17388">
    <property type="entry name" value="MFS_TetA"/>
    <property type="match status" value="1"/>
</dbReference>
<evidence type="ECO:0000256" key="6">
    <source>
        <dbReference type="ARBA" id="ARBA00022692"/>
    </source>
</evidence>
<evidence type="ECO:0000259" key="10">
    <source>
        <dbReference type="PROSITE" id="PS50850"/>
    </source>
</evidence>
<feature type="transmembrane region" description="Helical" evidence="9">
    <location>
        <begin position="228"/>
        <end position="250"/>
    </location>
</feature>
<dbReference type="PRINTS" id="PR01035">
    <property type="entry name" value="TCRTETA"/>
</dbReference>
<dbReference type="GO" id="GO:0005886">
    <property type="term" value="C:plasma membrane"/>
    <property type="evidence" value="ECO:0007669"/>
    <property type="project" value="UniProtKB-SubCell"/>
</dbReference>
<comment type="function">
    <text evidence="1">Resistance to tetracycline by an active tetracycline efflux. This is an energy-dependent process that decreases the accumulation of the antibiotic in whole cells. This protein functions as a metal-tetracycline/H(+) antiporter.</text>
</comment>
<dbReference type="InterPro" id="IPR011701">
    <property type="entry name" value="MFS"/>
</dbReference>
<evidence type="ECO:0000256" key="1">
    <source>
        <dbReference type="ARBA" id="ARBA00003279"/>
    </source>
</evidence>
<sequence length="433" mass="45968">MSTNLSVIKNPRVQSDQRRLVRRPDVKPNRPLIVILSTVALDAVGIGLIMPVLPGLLRDLVHSNDVTAHYGILLALYALMQFACAPVLGALSDRFGRRPVLLVSLAGAAVDYAIMATAPFLWVLYIGRIVAGITGATGAVAGAYIADITDGDERARHFGFMSACFGFGMVAGPVLGGLMGGFSPHAPFFAAAALNGLNFLTGCFLLPESHKGERRPLRREALNPLASFRWARGMTVVAALMAVFFIMQLVGQVPAALWVIFGEDRFHWDATTIGISLAAFGILHSLAQAMITGPVAARLGERRALMLGMIADGTGYILLAFATRGWMAFPIMVLLASGGIGMPALQAMLSRQVDEERQGQLQGSLAALTSLTSIVGPLLFTAIYAASITTWNGWAWIAGAALYCSACRRCVAGFGAAQGNEPIADRGNDRPMP</sequence>
<reference evidence="11" key="2">
    <citation type="submission" date="2018-07" db="EMBL/GenBank/DDBJ databases">
        <authorList>
            <consortium name="NCBI Pathogen Detection Project"/>
        </authorList>
    </citation>
    <scope>NUCLEOTIDE SEQUENCE</scope>
    <source>
        <strain evidence="11">Salmonella enterica</strain>
    </source>
</reference>
<dbReference type="PROSITE" id="PS50850">
    <property type="entry name" value="MFS"/>
    <property type="match status" value="1"/>
</dbReference>
<keyword evidence="7 9" id="KW-1133">Transmembrane helix</keyword>
<comment type="similarity">
    <text evidence="3">Belongs to the major facilitator superfamily. TCR/Tet family.</text>
</comment>
<dbReference type="EMBL" id="DAAUBD010000165">
    <property type="protein sequence ID" value="HAF0962900.1"/>
    <property type="molecule type" value="Genomic_DNA"/>
</dbReference>
<evidence type="ECO:0000313" key="11">
    <source>
        <dbReference type="EMBL" id="HAF0962900.1"/>
    </source>
</evidence>
<dbReference type="InterPro" id="IPR001958">
    <property type="entry name" value="Tet-R_TetA/multi-R_MdtG-like"/>
</dbReference>
<evidence type="ECO:0000256" key="5">
    <source>
        <dbReference type="ARBA" id="ARBA00022519"/>
    </source>
</evidence>
<feature type="transmembrane region" description="Helical" evidence="9">
    <location>
        <begin position="365"/>
        <end position="386"/>
    </location>
</feature>
<keyword evidence="8 9" id="KW-0472">Membrane</keyword>
<dbReference type="InterPro" id="IPR036259">
    <property type="entry name" value="MFS_trans_sf"/>
</dbReference>
<dbReference type="SUPFAM" id="SSF103473">
    <property type="entry name" value="MFS general substrate transporter"/>
    <property type="match status" value="1"/>
</dbReference>
<dbReference type="NCBIfam" id="NF012174">
    <property type="entry name" value="tet_MFS_A_B_C_D"/>
    <property type="match status" value="1"/>
</dbReference>
<feature type="transmembrane region" description="Helical" evidence="9">
    <location>
        <begin position="188"/>
        <end position="207"/>
    </location>
</feature>
<accession>A0A741U3G1</accession>
<dbReference type="Pfam" id="PF07690">
    <property type="entry name" value="MFS_1"/>
    <property type="match status" value="1"/>
</dbReference>
<reference evidence="11" key="1">
    <citation type="journal article" date="2018" name="Genome Biol.">
        <title>SKESA: strategic k-mer extension for scrupulous assemblies.</title>
        <authorList>
            <person name="Souvorov A."/>
            <person name="Agarwala R."/>
            <person name="Lipman D.J."/>
        </authorList>
    </citation>
    <scope>NUCLEOTIDE SEQUENCE</scope>
    <source>
        <strain evidence="11">Salmonella enterica</strain>
    </source>
</reference>